<sequence length="1300" mass="142720">MHGDDDLTPSGRAPCRGESSPFRDALSELLSGKSRSDQKQMGTRCRARDWGLEMHWDLSEGLRPREMRGTDLQNHGDRSAEGHWVAGDLQDWDEGVETGSAEAASSSGPILLEGKLSDAGEDALPMQFLMVSGAGCEPVNGQYSHVDQFEGKPLMLSPVDGEATTASPNYGSPPTLSKEPCTDVQESETGDARDDLTGSPAASSPGKVPDESVTEPEQGVVVEGACIRQDDFASDYASSWASLSSMSDAADSGGEVLPGDLMVRGAGYGPVNGRYSHAGAFEGKRKYKQIDGKAIIFFKLGSWRLNDGDNTGGWCYQAEIDSPTPLSKWVTASPNYGSPPTLSKEPCTDVQESETGDAHDDLTGSPAASSPGEVPDETVELPECIVVEGLDAERFVPRRARHGAALPPFLVARGAERGKINGRYAAESGYKQVEGEAIIFFKWGKWRWNALDRRDGWFYEAPPCEGSDGNLPPFEHWVTRPSLVGVAPSLSLGNYRDIKEGDVVTLAECPDFDWTGCPEGPAKRLSFSGTSWTVTVHELRGEWFYPREFPEKIAPLAGLGAVSLMGKEHCVSGGVLQEVYVACDRSGLSGFYGHHGMHNGKAMYQKLDQTAMIYFSEEWKIGATMDQWTFRHPGLPVSQLPLGRWASSSTSATDPPSLAAVPQLLRVAGTAEQLQGHYARAEHLKGRPIFRQIGGRGVVVSVGRGWKIKHEERASGCYYEHGDLSGRSPPAGQWSSLIGGKAAEVEHVALIPATDTAPRFIWVRGASDEAKVVNGCYVCMGSSNGKPKYMQIGASGIIYFAGNWKIHSENSEDSWFYKHPDPILPIPPTFGWTTEGYTLGQPEVPFLQPQPRYLEQEPEPGQPLPFFEVRGAGLPSVNGRFSKSTRPAVSDRPVYQCAGSTSSAVMYFKKGKWNLHRNNRFDGCQFDYEGPSSGPEHGSPLPPTQWFPRDGPGPAPSLWLGTRRDLREGDVVDFREVSSKVNWFGCPEENGLMRLHFHVGTKATIRRVAGDWFYAENPSKVAPLAAVRHLYLKDTPHCFHEPPQIADASSRDATVEAEQVEGGYDEEWRAEQDVERFRCPICMLVARDAMAHGCGSVLFCELCWLKCIAEDSKCPVCREHGSSIAPAHVERRSIKNLLVKCSNKCGASFHLVEKAEHRKECPKRQVTCAACQTFYDADREEEHQEECEAKWKKCQLCGDQVALEELEAHYASHHFAELVQLVELREEVAQLREEVRHLRGDARMRGGDRPRASAPNHGYDDCFEIDSDRGGALFRLPEFSASDPERASSVPEFSATDSDF</sequence>
<accession>A0ABP0LS78</accession>
<proteinExistence type="predicted"/>
<name>A0ABP0LS78_9DINO</name>
<evidence type="ECO:0000313" key="1">
    <source>
        <dbReference type="EMBL" id="CAK9041813.1"/>
    </source>
</evidence>
<evidence type="ECO:0000313" key="2">
    <source>
        <dbReference type="Proteomes" id="UP001642484"/>
    </source>
</evidence>
<dbReference type="SUPFAM" id="SSF49599">
    <property type="entry name" value="TRAF domain-like"/>
    <property type="match status" value="1"/>
</dbReference>
<keyword evidence="2" id="KW-1185">Reference proteome</keyword>
<dbReference type="PROSITE" id="PS50089">
    <property type="entry name" value="ZF_RING_2"/>
    <property type="match status" value="1"/>
</dbReference>
<protein>
    <submittedName>
        <fullName evidence="1">Uncharacterized protein</fullName>
    </submittedName>
</protein>
<gene>
    <name evidence="1" type="ORF">CCMP2556_LOCUS22375</name>
</gene>
<comment type="caution">
    <text evidence="1">The sequence shown here is derived from an EMBL/GenBank/DDBJ whole genome shotgun (WGS) entry which is preliminary data.</text>
</comment>
<organism evidence="1 2">
    <name type="scientific">Durusdinium trenchii</name>
    <dbReference type="NCBI Taxonomy" id="1381693"/>
    <lineage>
        <taxon>Eukaryota</taxon>
        <taxon>Sar</taxon>
        <taxon>Alveolata</taxon>
        <taxon>Dinophyceae</taxon>
        <taxon>Suessiales</taxon>
        <taxon>Symbiodiniaceae</taxon>
        <taxon>Durusdinium</taxon>
    </lineage>
</organism>
<dbReference type="SUPFAM" id="SSF57850">
    <property type="entry name" value="RING/U-box"/>
    <property type="match status" value="1"/>
</dbReference>
<dbReference type="InterPro" id="IPR013083">
    <property type="entry name" value="Znf_RING/FYVE/PHD"/>
</dbReference>
<dbReference type="InterPro" id="IPR001841">
    <property type="entry name" value="Znf_RING"/>
</dbReference>
<dbReference type="Proteomes" id="UP001642484">
    <property type="component" value="Unassembled WGS sequence"/>
</dbReference>
<reference evidence="1 2" key="1">
    <citation type="submission" date="2024-02" db="EMBL/GenBank/DDBJ databases">
        <authorList>
            <person name="Chen Y."/>
            <person name="Shah S."/>
            <person name="Dougan E. K."/>
            <person name="Thang M."/>
            <person name="Chan C."/>
        </authorList>
    </citation>
    <scope>NUCLEOTIDE SEQUENCE [LARGE SCALE GENOMIC DNA]</scope>
</reference>
<dbReference type="Gene3D" id="3.30.40.10">
    <property type="entry name" value="Zinc/RING finger domain, C3HC4 (zinc finger)"/>
    <property type="match status" value="2"/>
</dbReference>
<dbReference type="PANTHER" id="PTHR10131">
    <property type="entry name" value="TNF RECEPTOR ASSOCIATED FACTOR"/>
    <property type="match status" value="1"/>
</dbReference>
<dbReference type="EMBL" id="CAXAMN010013836">
    <property type="protein sequence ID" value="CAK9041813.1"/>
    <property type="molecule type" value="Genomic_DNA"/>
</dbReference>
<dbReference type="PANTHER" id="PTHR10131:SF94">
    <property type="entry name" value="TNF RECEPTOR-ASSOCIATED FACTOR 4"/>
    <property type="match status" value="1"/>
</dbReference>
<dbReference type="GO" id="GO:0016740">
    <property type="term" value="F:transferase activity"/>
    <property type="evidence" value="ECO:0007669"/>
    <property type="project" value="UniProtKB-KW"/>
</dbReference>